<gene>
    <name evidence="1" type="ORF">MSG28_003812</name>
</gene>
<sequence>MNPVILFVVLLAALAVRFDMDGTNGVDFFINLPKSVAEAEAEAWVLTERPAGPLPSLFMYCFPDRVVCALFDDTNYIAGLQISVSLTCPILVRAKCAIESNNTVVSAVVIPVEQWSGNVYDMEATGFTLWTPSVPFWLESQTYWSLQQYFVTEDILRQPKEVRLASRNSNKLIQHGAVWVTGVGKELVRIGDTTAEVHDSIFTEQACIPWMGQHYYYNMSSTTDCNVPLFPWFPMVDSGQLIATGFMVLGKLDRPNIARQWFETPVTAVVRAIVPSAPDCLFELTDNPGILTMHIYYVEEPWTIMC</sequence>
<organism evidence="1 2">
    <name type="scientific">Choristoneura fumiferana</name>
    <name type="common">Spruce budworm moth</name>
    <name type="synonym">Archips fumiferana</name>
    <dbReference type="NCBI Taxonomy" id="7141"/>
    <lineage>
        <taxon>Eukaryota</taxon>
        <taxon>Metazoa</taxon>
        <taxon>Ecdysozoa</taxon>
        <taxon>Arthropoda</taxon>
        <taxon>Hexapoda</taxon>
        <taxon>Insecta</taxon>
        <taxon>Pterygota</taxon>
        <taxon>Neoptera</taxon>
        <taxon>Endopterygota</taxon>
        <taxon>Lepidoptera</taxon>
        <taxon>Glossata</taxon>
        <taxon>Ditrysia</taxon>
        <taxon>Tortricoidea</taxon>
        <taxon>Tortricidae</taxon>
        <taxon>Tortricinae</taxon>
        <taxon>Choristoneura</taxon>
    </lineage>
</organism>
<dbReference type="EMBL" id="CM046106">
    <property type="protein sequence ID" value="KAI8435515.1"/>
    <property type="molecule type" value="Genomic_DNA"/>
</dbReference>
<proteinExistence type="predicted"/>
<reference evidence="1 2" key="1">
    <citation type="journal article" date="2022" name="Genome Biol. Evol.">
        <title>The Spruce Budworm Genome: Reconstructing the Evolutionary History of Antifreeze Proteins.</title>
        <authorList>
            <person name="Beliveau C."/>
            <person name="Gagne P."/>
            <person name="Picq S."/>
            <person name="Vernygora O."/>
            <person name="Keeling C.I."/>
            <person name="Pinkney K."/>
            <person name="Doucet D."/>
            <person name="Wen F."/>
            <person name="Johnston J.S."/>
            <person name="Maaroufi H."/>
            <person name="Boyle B."/>
            <person name="Laroche J."/>
            <person name="Dewar K."/>
            <person name="Juretic N."/>
            <person name="Blackburn G."/>
            <person name="Nisole A."/>
            <person name="Brunet B."/>
            <person name="Brandao M."/>
            <person name="Lumley L."/>
            <person name="Duan J."/>
            <person name="Quan G."/>
            <person name="Lucarotti C.J."/>
            <person name="Roe A.D."/>
            <person name="Sperling F.A.H."/>
            <person name="Levesque R.C."/>
            <person name="Cusson M."/>
        </authorList>
    </citation>
    <scope>NUCLEOTIDE SEQUENCE [LARGE SCALE GENOMIC DNA]</scope>
    <source>
        <strain evidence="1">Glfc:IPQL:Cfum</strain>
    </source>
</reference>
<evidence type="ECO:0000313" key="2">
    <source>
        <dbReference type="Proteomes" id="UP001064048"/>
    </source>
</evidence>
<name>A0ACC0KGZ3_CHOFU</name>
<comment type="caution">
    <text evidence="1">The sequence shown here is derived from an EMBL/GenBank/DDBJ whole genome shotgun (WGS) entry which is preliminary data.</text>
</comment>
<dbReference type="Proteomes" id="UP001064048">
    <property type="component" value="Chromosome 6"/>
</dbReference>
<evidence type="ECO:0000313" key="1">
    <source>
        <dbReference type="EMBL" id="KAI8435515.1"/>
    </source>
</evidence>
<protein>
    <submittedName>
        <fullName evidence="1">Uncharacterized protein</fullName>
    </submittedName>
</protein>
<accession>A0ACC0KGZ3</accession>
<keyword evidence="2" id="KW-1185">Reference proteome</keyword>